<accession>A0ABN1Y8A5</accession>
<reference evidence="1 2" key="1">
    <citation type="journal article" date="2019" name="Int. J. Syst. Evol. Microbiol.">
        <title>The Global Catalogue of Microorganisms (GCM) 10K type strain sequencing project: providing services to taxonomists for standard genome sequencing and annotation.</title>
        <authorList>
            <consortium name="The Broad Institute Genomics Platform"/>
            <consortium name="The Broad Institute Genome Sequencing Center for Infectious Disease"/>
            <person name="Wu L."/>
            <person name="Ma J."/>
        </authorList>
    </citation>
    <scope>NUCLEOTIDE SEQUENCE [LARGE SCALE GENOMIC DNA]</scope>
    <source>
        <strain evidence="1 2">JCM 12393</strain>
    </source>
</reference>
<dbReference type="Proteomes" id="UP001499863">
    <property type="component" value="Unassembled WGS sequence"/>
</dbReference>
<dbReference type="RefSeq" id="WP_344338114.1">
    <property type="nucleotide sequence ID" value="NZ_BAAAKJ010000227.1"/>
</dbReference>
<gene>
    <name evidence="1" type="ORF">GCM10009639_42070</name>
</gene>
<dbReference type="EMBL" id="BAAAKJ010000227">
    <property type="protein sequence ID" value="GAA1400680.1"/>
    <property type="molecule type" value="Genomic_DNA"/>
</dbReference>
<proteinExistence type="predicted"/>
<name>A0ABN1Y8A5_9ACTN</name>
<protein>
    <submittedName>
        <fullName evidence="1">Uncharacterized protein</fullName>
    </submittedName>
</protein>
<evidence type="ECO:0000313" key="2">
    <source>
        <dbReference type="Proteomes" id="UP001499863"/>
    </source>
</evidence>
<organism evidence="1 2">
    <name type="scientific">Kitasatospora putterlickiae</name>
    <dbReference type="NCBI Taxonomy" id="221725"/>
    <lineage>
        <taxon>Bacteria</taxon>
        <taxon>Bacillati</taxon>
        <taxon>Actinomycetota</taxon>
        <taxon>Actinomycetes</taxon>
        <taxon>Kitasatosporales</taxon>
        <taxon>Streptomycetaceae</taxon>
        <taxon>Kitasatospora</taxon>
    </lineage>
</organism>
<keyword evidence="2" id="KW-1185">Reference proteome</keyword>
<evidence type="ECO:0000313" key="1">
    <source>
        <dbReference type="EMBL" id="GAA1400680.1"/>
    </source>
</evidence>
<comment type="caution">
    <text evidence="1">The sequence shown here is derived from an EMBL/GenBank/DDBJ whole genome shotgun (WGS) entry which is preliminary data.</text>
</comment>
<sequence length="92" mass="10566">MNTGLTPEDRALRGYFARRWEDVAKVGFTCRDGREFLGWIADVDDDRVLVTWAPGPFDDRDADDEWFPLTAIRPGTAAHYDTTTRVWVPYQG</sequence>